<dbReference type="AlphaFoldDB" id="A0A9P3F8P7"/>
<sequence>MHIPIPTASPSAPRPVPKAPQETKACDDVSQHSFLILALAAETVICNMERIVALKQVWVEDFARIVQGLRTMSVQHCGARKTCQGGSGIDKTGNGYFNASHPEAAQSLCCERELQKDPQKKGPAAARKSWTRVWKRRSWTPTSIPSVALIKSKRLSAPDALTRKGMECRCRYVLKLEEIQHLLVQVVEPNTGHLPETVQQMAIALLCDEVEAWVLSVESIRTIRMPAAGENKSPSGRYSIFARSGAKGRAESEDVSSP</sequence>
<dbReference type="Proteomes" id="UP000825890">
    <property type="component" value="Unassembled WGS sequence"/>
</dbReference>
<keyword evidence="3" id="KW-1185">Reference proteome</keyword>
<evidence type="ECO:0000313" key="2">
    <source>
        <dbReference type="EMBL" id="GIZ38446.1"/>
    </source>
</evidence>
<dbReference type="OrthoDB" id="10304604at2759"/>
<proteinExistence type="predicted"/>
<gene>
    <name evidence="2" type="ORF">CKM354_000186300</name>
</gene>
<protein>
    <submittedName>
        <fullName evidence="2">Uncharacterized protein</fullName>
    </submittedName>
</protein>
<dbReference type="RefSeq" id="XP_044652933.1">
    <property type="nucleotide sequence ID" value="XM_044796998.1"/>
</dbReference>
<accession>A0A9P3F8P7</accession>
<dbReference type="GeneID" id="68287438"/>
<evidence type="ECO:0000256" key="1">
    <source>
        <dbReference type="SAM" id="MobiDB-lite"/>
    </source>
</evidence>
<name>A0A9P3F8P7_9PEZI</name>
<feature type="region of interest" description="Disordered" evidence="1">
    <location>
        <begin position="228"/>
        <end position="258"/>
    </location>
</feature>
<feature type="region of interest" description="Disordered" evidence="1">
    <location>
        <begin position="1"/>
        <end position="23"/>
    </location>
</feature>
<evidence type="ECO:0000313" key="3">
    <source>
        <dbReference type="Proteomes" id="UP000825890"/>
    </source>
</evidence>
<dbReference type="EMBL" id="BOLY01000001">
    <property type="protein sequence ID" value="GIZ38446.1"/>
    <property type="molecule type" value="Genomic_DNA"/>
</dbReference>
<organism evidence="2 3">
    <name type="scientific">Cercospora kikuchii</name>
    <dbReference type="NCBI Taxonomy" id="84275"/>
    <lineage>
        <taxon>Eukaryota</taxon>
        <taxon>Fungi</taxon>
        <taxon>Dikarya</taxon>
        <taxon>Ascomycota</taxon>
        <taxon>Pezizomycotina</taxon>
        <taxon>Dothideomycetes</taxon>
        <taxon>Dothideomycetidae</taxon>
        <taxon>Mycosphaerellales</taxon>
        <taxon>Mycosphaerellaceae</taxon>
        <taxon>Cercospora</taxon>
    </lineage>
</organism>
<reference evidence="2 3" key="1">
    <citation type="submission" date="2021-01" db="EMBL/GenBank/DDBJ databases">
        <title>Cercospora kikuchii MAFF 305040 whole genome shotgun sequence.</title>
        <authorList>
            <person name="Kashiwa T."/>
            <person name="Suzuki T."/>
        </authorList>
    </citation>
    <scope>NUCLEOTIDE SEQUENCE [LARGE SCALE GENOMIC DNA]</scope>
    <source>
        <strain evidence="2 3">MAFF 305040</strain>
    </source>
</reference>
<comment type="caution">
    <text evidence="2">The sequence shown here is derived from an EMBL/GenBank/DDBJ whole genome shotgun (WGS) entry which is preliminary data.</text>
</comment>